<evidence type="ECO:0000313" key="4">
    <source>
        <dbReference type="Proteomes" id="UP000000442"/>
    </source>
</evidence>
<dbReference type="AlphaFoldDB" id="C0QD09"/>
<feature type="region of interest" description="Disordered" evidence="1">
    <location>
        <begin position="144"/>
        <end position="165"/>
    </location>
</feature>
<proteinExistence type="predicted"/>
<dbReference type="EMBL" id="CP001087">
    <property type="protein sequence ID" value="ACN17241.1"/>
    <property type="molecule type" value="Genomic_DNA"/>
</dbReference>
<dbReference type="Proteomes" id="UP000000442">
    <property type="component" value="Chromosome"/>
</dbReference>
<protein>
    <recommendedName>
        <fullName evidence="5">Periplasmic heavy metal sensor</fullName>
    </recommendedName>
</protein>
<evidence type="ECO:0000256" key="1">
    <source>
        <dbReference type="SAM" id="MobiDB-lite"/>
    </source>
</evidence>
<gene>
    <name evidence="3" type="ordered locus">HRM2_41850</name>
</gene>
<organism evidence="3 4">
    <name type="scientific">Desulforapulum autotrophicum (strain ATCC 43914 / DSM 3382 / VKM B-1955 / HRM2)</name>
    <name type="common">Desulfobacterium autotrophicum</name>
    <dbReference type="NCBI Taxonomy" id="177437"/>
    <lineage>
        <taxon>Bacteria</taxon>
        <taxon>Pseudomonadati</taxon>
        <taxon>Thermodesulfobacteriota</taxon>
        <taxon>Desulfobacteria</taxon>
        <taxon>Desulfobacterales</taxon>
        <taxon>Desulfobacteraceae</taxon>
        <taxon>Desulforapulum</taxon>
    </lineage>
</organism>
<dbReference type="Gene3D" id="1.20.120.1490">
    <property type="match status" value="1"/>
</dbReference>
<keyword evidence="4" id="KW-1185">Reference proteome</keyword>
<dbReference type="RefSeq" id="WP_015905973.1">
    <property type="nucleotide sequence ID" value="NC_012108.1"/>
</dbReference>
<feature type="signal peptide" evidence="2">
    <location>
        <begin position="1"/>
        <end position="24"/>
    </location>
</feature>
<accession>C0QD09</accession>
<reference evidence="3 4" key="1">
    <citation type="journal article" date="2009" name="Environ. Microbiol.">
        <title>Genome sequence of Desulfobacterium autotrophicum HRM2, a marine sulfate reducer oxidizing organic carbon completely to carbon dioxide.</title>
        <authorList>
            <person name="Strittmatter A.W."/>
            <person name="Liesegang H."/>
            <person name="Rabus R."/>
            <person name="Decker I."/>
            <person name="Amann J."/>
            <person name="Andres S."/>
            <person name="Henne A."/>
            <person name="Fricke W.F."/>
            <person name="Martinez-Arias R."/>
            <person name="Bartels D."/>
            <person name="Goesmann A."/>
            <person name="Krause L."/>
            <person name="Puehler A."/>
            <person name="Klenk H.P."/>
            <person name="Richter M."/>
            <person name="Schuler M."/>
            <person name="Gloeckner F.O."/>
            <person name="Meyerdierks A."/>
            <person name="Gottschalk G."/>
            <person name="Amann R."/>
        </authorList>
    </citation>
    <scope>NUCLEOTIDE SEQUENCE [LARGE SCALE GENOMIC DNA]</scope>
    <source>
        <strain evidence="4">ATCC 43914 / DSM 3382 / HRM2</strain>
    </source>
</reference>
<dbReference type="InterPro" id="IPR025961">
    <property type="entry name" value="Metal_resist"/>
</dbReference>
<name>C0QD09_DESAH</name>
<dbReference type="KEGG" id="dat:HRM2_41850"/>
<feature type="compositionally biased region" description="Acidic residues" evidence="1">
    <location>
        <begin position="153"/>
        <end position="165"/>
    </location>
</feature>
<dbReference type="Pfam" id="PF13801">
    <property type="entry name" value="Metal_resist"/>
    <property type="match status" value="1"/>
</dbReference>
<evidence type="ECO:0000313" key="3">
    <source>
        <dbReference type="EMBL" id="ACN17241.1"/>
    </source>
</evidence>
<sequence length="165" mass="17866">MKKQIIILTTLVFAIVGLSGVAFAWNHGQGHGKKGCRAGYNSPMANLTEDQQTQLKTLHQKFIDETAATRAAMRAKKDELRILMQTSAPDGQRLVALANEAGDLQKALMVKRINFALEAKKIAPEINFFAGGKGFGKKGCMGGPRNGMTMGDQDNDSTDPDTIDK</sequence>
<evidence type="ECO:0000256" key="2">
    <source>
        <dbReference type="SAM" id="SignalP"/>
    </source>
</evidence>
<evidence type="ECO:0008006" key="5">
    <source>
        <dbReference type="Google" id="ProtNLM"/>
    </source>
</evidence>
<dbReference type="STRING" id="177437.HRM2_41850"/>
<dbReference type="eggNOG" id="COG3678">
    <property type="taxonomic scope" value="Bacteria"/>
</dbReference>
<dbReference type="HOGENOM" id="CLU_1624493_0_0_7"/>
<feature type="chain" id="PRO_5002902298" description="Periplasmic heavy metal sensor" evidence="2">
    <location>
        <begin position="25"/>
        <end position="165"/>
    </location>
</feature>
<keyword evidence="2" id="KW-0732">Signal</keyword>